<dbReference type="GO" id="GO:0005524">
    <property type="term" value="F:ATP binding"/>
    <property type="evidence" value="ECO:0007669"/>
    <property type="project" value="UniProtKB-KW"/>
</dbReference>
<dbReference type="SUPFAM" id="SSF53613">
    <property type="entry name" value="Ribokinase-like"/>
    <property type="match status" value="1"/>
</dbReference>
<evidence type="ECO:0000313" key="10">
    <source>
        <dbReference type="Proteomes" id="UP000661006"/>
    </source>
</evidence>
<evidence type="ECO:0000256" key="4">
    <source>
        <dbReference type="ARBA" id="ARBA00022741"/>
    </source>
</evidence>
<evidence type="ECO:0000256" key="6">
    <source>
        <dbReference type="ARBA" id="ARBA00022840"/>
    </source>
</evidence>
<sequence>MIGRVLTVAGSDSGGGAGIQADLKTIMALGGFGMSAITALTAQNTLGVFGVEAVSPAFVRQQMQVVLDDLGADCCKTGMLANAAIVHAVADELSLRSELPLVLDPVMVSTSGSVLLDAEAVDAVMRRLLPRALVVTPNIPEAEVMTGLVITDLEEMRVAAHQLQKQGAQAVLLKGGHLRSDDLKDLLVFSDGSEVVLRGERLKTLHTHGTGCTLASAIATGIAQGMDLDAAVRRGSQYLRLALSHAPGLGQGHGPVDHGVTIRPEWHQS</sequence>
<comment type="caution">
    <text evidence="9">The sequence shown here is derived from an EMBL/GenBank/DDBJ whole genome shotgun (WGS) entry which is preliminary data.</text>
</comment>
<dbReference type="EC" id="2.7.1.49" evidence="2"/>
<dbReference type="PANTHER" id="PTHR20858">
    <property type="entry name" value="PHOSPHOMETHYLPYRIMIDINE KINASE"/>
    <property type="match status" value="1"/>
</dbReference>
<gene>
    <name evidence="9" type="primary">thiD</name>
    <name evidence="9" type="ORF">HKD32_01680</name>
</gene>
<accession>A0A9Q2IJY9</accession>
<dbReference type="EMBL" id="JABCQN010000001">
    <property type="protein sequence ID" value="MBF0869569.1"/>
    <property type="molecule type" value="Genomic_DNA"/>
</dbReference>
<evidence type="ECO:0000256" key="5">
    <source>
        <dbReference type="ARBA" id="ARBA00022777"/>
    </source>
</evidence>
<feature type="domain" description="Pyridoxamine kinase/Phosphomethylpyrimidine kinase" evidence="8">
    <location>
        <begin position="12"/>
        <end position="257"/>
    </location>
</feature>
<feature type="region of interest" description="Disordered" evidence="7">
    <location>
        <begin position="250"/>
        <end position="269"/>
    </location>
</feature>
<dbReference type="Proteomes" id="UP000661006">
    <property type="component" value="Unassembled WGS sequence"/>
</dbReference>
<dbReference type="GO" id="GO:0005829">
    <property type="term" value="C:cytosol"/>
    <property type="evidence" value="ECO:0007669"/>
    <property type="project" value="TreeGrafter"/>
</dbReference>
<proteinExistence type="predicted"/>
<protein>
    <recommendedName>
        <fullName evidence="2">hydroxymethylpyrimidine kinase</fullName>
        <ecNumber evidence="2">2.7.1.49</ecNumber>
    </recommendedName>
</protein>
<dbReference type="PANTHER" id="PTHR20858:SF17">
    <property type="entry name" value="HYDROXYMETHYLPYRIMIDINE_PHOSPHOMETHYLPYRIMIDINE KINASE THI20-RELATED"/>
    <property type="match status" value="1"/>
</dbReference>
<dbReference type="Gene3D" id="3.40.1190.20">
    <property type="match status" value="1"/>
</dbReference>
<keyword evidence="3 9" id="KW-0808">Transferase</keyword>
<dbReference type="InterPro" id="IPR004399">
    <property type="entry name" value="HMP/HMP-P_kinase_dom"/>
</dbReference>
<keyword evidence="6" id="KW-0067">ATP-binding</keyword>
<evidence type="ECO:0000256" key="2">
    <source>
        <dbReference type="ARBA" id="ARBA00012135"/>
    </source>
</evidence>
<organism evidence="9 10">
    <name type="scientific">Gluconobacter japonicus</name>
    <dbReference type="NCBI Taxonomy" id="376620"/>
    <lineage>
        <taxon>Bacteria</taxon>
        <taxon>Pseudomonadati</taxon>
        <taxon>Pseudomonadota</taxon>
        <taxon>Alphaproteobacteria</taxon>
        <taxon>Acetobacterales</taxon>
        <taxon>Acetobacteraceae</taxon>
        <taxon>Gluconobacter</taxon>
    </lineage>
</organism>
<reference evidence="9" key="1">
    <citation type="submission" date="2020-04" db="EMBL/GenBank/DDBJ databases">
        <authorList>
            <person name="Sombolestani A."/>
        </authorList>
    </citation>
    <scope>NUCLEOTIDE SEQUENCE</scope>
    <source>
        <strain evidence="9">R71697</strain>
    </source>
</reference>
<keyword evidence="5 9" id="KW-0418">Kinase</keyword>
<dbReference type="GO" id="GO:0008972">
    <property type="term" value="F:phosphomethylpyrimidine kinase activity"/>
    <property type="evidence" value="ECO:0007669"/>
    <property type="project" value="InterPro"/>
</dbReference>
<dbReference type="NCBIfam" id="TIGR00097">
    <property type="entry name" value="HMP-P_kinase"/>
    <property type="match status" value="1"/>
</dbReference>
<keyword evidence="4" id="KW-0547">Nucleotide-binding</keyword>
<dbReference type="Pfam" id="PF08543">
    <property type="entry name" value="Phos_pyr_kin"/>
    <property type="match status" value="1"/>
</dbReference>
<name>A0A9Q2IJY9_GLUJA</name>
<evidence type="ECO:0000256" key="7">
    <source>
        <dbReference type="SAM" id="MobiDB-lite"/>
    </source>
</evidence>
<dbReference type="GO" id="GO:0008902">
    <property type="term" value="F:hydroxymethylpyrimidine kinase activity"/>
    <property type="evidence" value="ECO:0007669"/>
    <property type="project" value="UniProtKB-EC"/>
</dbReference>
<evidence type="ECO:0000259" key="8">
    <source>
        <dbReference type="Pfam" id="PF08543"/>
    </source>
</evidence>
<dbReference type="InterPro" id="IPR029056">
    <property type="entry name" value="Ribokinase-like"/>
</dbReference>
<dbReference type="RefSeq" id="WP_061932596.1">
    <property type="nucleotide sequence ID" value="NZ_JABCQN010000001.1"/>
</dbReference>
<comment type="pathway">
    <text evidence="1">Cofactor biosynthesis; thiamine diphosphate biosynthesis.</text>
</comment>
<dbReference type="FunFam" id="3.40.1190.20:FF:000003">
    <property type="entry name" value="Phosphomethylpyrimidine kinase ThiD"/>
    <property type="match status" value="1"/>
</dbReference>
<dbReference type="GO" id="GO:0009228">
    <property type="term" value="P:thiamine biosynthetic process"/>
    <property type="evidence" value="ECO:0007669"/>
    <property type="project" value="InterPro"/>
</dbReference>
<evidence type="ECO:0000256" key="1">
    <source>
        <dbReference type="ARBA" id="ARBA00004948"/>
    </source>
</evidence>
<dbReference type="InterPro" id="IPR013749">
    <property type="entry name" value="PM/HMP-P_kinase-1"/>
</dbReference>
<dbReference type="AlphaFoldDB" id="A0A9Q2IJY9"/>
<reference evidence="9" key="2">
    <citation type="submission" date="2020-11" db="EMBL/GenBank/DDBJ databases">
        <title>Description of novel Gluconobacter species.</title>
        <authorList>
            <person name="Cleenwerck I."/>
            <person name="Cnockaert M."/>
            <person name="Borremans W."/>
            <person name="Wieme A.D."/>
            <person name="De Vuyst L."/>
            <person name="Vandamme P."/>
        </authorList>
    </citation>
    <scope>NUCLEOTIDE SEQUENCE</scope>
    <source>
        <strain evidence="9">R71697</strain>
    </source>
</reference>
<dbReference type="GeneID" id="81473389"/>
<evidence type="ECO:0000313" key="9">
    <source>
        <dbReference type="EMBL" id="MBF0869569.1"/>
    </source>
</evidence>
<dbReference type="CDD" id="cd01169">
    <property type="entry name" value="HMPP_kinase"/>
    <property type="match status" value="1"/>
</dbReference>
<evidence type="ECO:0000256" key="3">
    <source>
        <dbReference type="ARBA" id="ARBA00022679"/>
    </source>
</evidence>